<evidence type="ECO:0000256" key="7">
    <source>
        <dbReference type="RuleBase" id="RU003738"/>
    </source>
</evidence>
<keyword evidence="5 7" id="KW-0457">Lysine biosynthesis</keyword>
<feature type="binding site" evidence="5">
    <location>
        <position position="345"/>
    </location>
    <ligand>
        <name>substrate</name>
    </ligand>
</feature>
<dbReference type="Pfam" id="PF00278">
    <property type="entry name" value="Orn_DAP_Arg_deC"/>
    <property type="match status" value="1"/>
</dbReference>
<evidence type="ECO:0000256" key="3">
    <source>
        <dbReference type="ARBA" id="ARBA00022898"/>
    </source>
</evidence>
<dbReference type="InterPro" id="IPR002986">
    <property type="entry name" value="DAP_deCOOHase_LysA"/>
</dbReference>
<dbReference type="NCBIfam" id="TIGR01048">
    <property type="entry name" value="lysA"/>
    <property type="match status" value="1"/>
</dbReference>
<dbReference type="Pfam" id="PF02784">
    <property type="entry name" value="Orn_Arg_deC_N"/>
    <property type="match status" value="1"/>
</dbReference>
<evidence type="ECO:0000313" key="10">
    <source>
        <dbReference type="EMBL" id="MDO6415973.1"/>
    </source>
</evidence>
<keyword evidence="2 5" id="KW-0210">Decarboxylase</keyword>
<dbReference type="PRINTS" id="PR01181">
    <property type="entry name" value="DAPDCRBXLASE"/>
</dbReference>
<evidence type="ECO:0000313" key="11">
    <source>
        <dbReference type="Proteomes" id="UP001169764"/>
    </source>
</evidence>
<dbReference type="PRINTS" id="PR01179">
    <property type="entry name" value="ODADCRBXLASE"/>
</dbReference>
<keyword evidence="11" id="KW-1185">Reference proteome</keyword>
<dbReference type="InterPro" id="IPR022644">
    <property type="entry name" value="De-COase2_N"/>
</dbReference>
<accession>A0ABT8YCC7</accession>
<feature type="binding site" evidence="5">
    <location>
        <position position="279"/>
    </location>
    <ligand>
        <name>substrate</name>
    </ligand>
</feature>
<evidence type="ECO:0000259" key="9">
    <source>
        <dbReference type="Pfam" id="PF02784"/>
    </source>
</evidence>
<dbReference type="Gene3D" id="2.40.37.10">
    <property type="entry name" value="Lyase, Ornithine Decarboxylase, Chain A, domain 1"/>
    <property type="match status" value="1"/>
</dbReference>
<dbReference type="EMBL" id="JAUOTP010000008">
    <property type="protein sequence ID" value="MDO6415973.1"/>
    <property type="molecule type" value="Genomic_DNA"/>
</dbReference>
<feature type="domain" description="Orn/DAP/Arg decarboxylase 2 C-terminal" evidence="8">
    <location>
        <begin position="30"/>
        <end position="371"/>
    </location>
</feature>
<dbReference type="PANTHER" id="PTHR43727:SF2">
    <property type="entry name" value="GROUP IV DECARBOXYLASE"/>
    <property type="match status" value="1"/>
</dbReference>
<dbReference type="Gene3D" id="3.20.20.10">
    <property type="entry name" value="Alanine racemase"/>
    <property type="match status" value="1"/>
</dbReference>
<feature type="binding site" evidence="5">
    <location>
        <position position="373"/>
    </location>
    <ligand>
        <name>substrate</name>
    </ligand>
</feature>
<dbReference type="InterPro" id="IPR000183">
    <property type="entry name" value="Orn/DAP/Arg_de-COase"/>
</dbReference>
<comment type="cofactor">
    <cofactor evidence="1 5 7">
        <name>pyridoxal 5'-phosphate</name>
        <dbReference type="ChEBI" id="CHEBI:597326"/>
    </cofactor>
</comment>
<reference evidence="10" key="1">
    <citation type="submission" date="2023-07" db="EMBL/GenBank/DDBJ databases">
        <authorList>
            <person name="Kim M."/>
        </authorList>
    </citation>
    <scope>NUCLEOTIDE SEQUENCE</scope>
    <source>
        <strain evidence="10">BIUV-7</strain>
    </source>
</reference>
<evidence type="ECO:0000256" key="5">
    <source>
        <dbReference type="HAMAP-Rule" id="MF_02120"/>
    </source>
</evidence>
<feature type="domain" description="Orn/DAP/Arg decarboxylase 2 N-terminal" evidence="9">
    <location>
        <begin position="35"/>
        <end position="282"/>
    </location>
</feature>
<evidence type="ECO:0000259" key="8">
    <source>
        <dbReference type="Pfam" id="PF00278"/>
    </source>
</evidence>
<evidence type="ECO:0000256" key="1">
    <source>
        <dbReference type="ARBA" id="ARBA00001933"/>
    </source>
</evidence>
<dbReference type="SUPFAM" id="SSF51419">
    <property type="entry name" value="PLP-binding barrel"/>
    <property type="match status" value="1"/>
</dbReference>
<comment type="catalytic activity">
    <reaction evidence="5 7">
        <text>meso-2,6-diaminopimelate + H(+) = L-lysine + CO2</text>
        <dbReference type="Rhea" id="RHEA:15101"/>
        <dbReference type="ChEBI" id="CHEBI:15378"/>
        <dbReference type="ChEBI" id="CHEBI:16526"/>
        <dbReference type="ChEBI" id="CHEBI:32551"/>
        <dbReference type="ChEBI" id="CHEBI:57791"/>
        <dbReference type="EC" id="4.1.1.20"/>
    </reaction>
</comment>
<dbReference type="InterPro" id="IPR029066">
    <property type="entry name" value="PLP-binding_barrel"/>
</dbReference>
<evidence type="ECO:0000256" key="6">
    <source>
        <dbReference type="NCBIfam" id="TIGR01048"/>
    </source>
</evidence>
<feature type="modified residue" description="N6-(pyridoxal phosphate)lysine" evidence="5">
    <location>
        <position position="61"/>
    </location>
</feature>
<comment type="subunit">
    <text evidence="5">Homodimer.</text>
</comment>
<keyword evidence="3 5" id="KW-0663">Pyridoxal phosphate</keyword>
<dbReference type="GO" id="GO:0008836">
    <property type="term" value="F:diaminopimelate decarboxylase activity"/>
    <property type="evidence" value="ECO:0007669"/>
    <property type="project" value="UniProtKB-EC"/>
</dbReference>
<comment type="function">
    <text evidence="5">Specifically catalyzes the decarboxylation of meso-diaminopimelate (meso-DAP) to L-lysine.</text>
</comment>
<feature type="binding site" evidence="5">
    <location>
        <position position="373"/>
    </location>
    <ligand>
        <name>pyridoxal 5'-phosphate</name>
        <dbReference type="ChEBI" id="CHEBI:597326"/>
    </ligand>
</feature>
<comment type="caution">
    <text evidence="10">The sequence shown here is derived from an EMBL/GenBank/DDBJ whole genome shotgun (WGS) entry which is preliminary data.</text>
</comment>
<dbReference type="EC" id="4.1.1.20" evidence="5 6"/>
<dbReference type="RefSeq" id="WP_303544761.1">
    <property type="nucleotide sequence ID" value="NZ_JAUOTP010000008.1"/>
</dbReference>
<feature type="binding site" evidence="5">
    <location>
        <position position="240"/>
    </location>
    <ligand>
        <name>pyridoxal 5'-phosphate</name>
        <dbReference type="ChEBI" id="CHEBI:597326"/>
    </ligand>
</feature>
<evidence type="ECO:0000256" key="2">
    <source>
        <dbReference type="ARBA" id="ARBA00022793"/>
    </source>
</evidence>
<dbReference type="PROSITE" id="PS00878">
    <property type="entry name" value="ODR_DC_2_1"/>
    <property type="match status" value="1"/>
</dbReference>
<sequence>MDHFELRDGSLHAEDVPLAAIAAAAGTPTYVYSTATIERHARVFREALAGLQDPLIAFAVKANPNKAVLATLAKAGLGADVVSGGELARALAAGVPADRIVFSGVGKTADEMAQALRAGIFQFNLESEPEAETLSAVAVSLGKVAPVAFRVNPDVDAGTHAKISTGGSEDKFGVPISRAMHAYARAAELPGLLIQGVAVHIGSQLTDLSPSRAAFVRIGSLIAELRAAGHAIATADLGGGLGVPYDAAKPLPPSPAVYGEMVRDVTAGWEVRLVFEPGRVIVGNAGVLLTRVVRVKQGETQPFVIVDAAMNDLLRPSLYDAWHEIRAVAPTGERFTATIVGPICESGDTFAKRREMDKVEEGDLVVFLTAGAYGATMASTYNSRGLTPEVMVSGNDWAIVRARQTVESLISADSLPAWLEKEPVA</sequence>
<organism evidence="10 11">
    <name type="scientific">Sphingomonas natans</name>
    <dbReference type="NCBI Taxonomy" id="3063330"/>
    <lineage>
        <taxon>Bacteria</taxon>
        <taxon>Pseudomonadati</taxon>
        <taxon>Pseudomonadota</taxon>
        <taxon>Alphaproteobacteria</taxon>
        <taxon>Sphingomonadales</taxon>
        <taxon>Sphingomonadaceae</taxon>
        <taxon>Sphingomonas</taxon>
    </lineage>
</organism>
<dbReference type="InterPro" id="IPR022643">
    <property type="entry name" value="De-COase2_C"/>
</dbReference>
<dbReference type="Proteomes" id="UP001169764">
    <property type="component" value="Unassembled WGS sequence"/>
</dbReference>
<dbReference type="HAMAP" id="MF_02120">
    <property type="entry name" value="LysA"/>
    <property type="match status" value="1"/>
</dbReference>
<comment type="similarity">
    <text evidence="5">Belongs to the Orn/Lys/Arg decarboxylase class-II family. LysA subfamily.</text>
</comment>
<feature type="binding site" evidence="5">
    <location>
        <position position="315"/>
    </location>
    <ligand>
        <name>substrate</name>
    </ligand>
</feature>
<protein>
    <recommendedName>
        <fullName evidence="5 6">Diaminopimelate decarboxylase</fullName>
        <shortName evidence="5">DAP decarboxylase</shortName>
        <shortName evidence="5">DAPDC</shortName>
        <ecNumber evidence="5 6">4.1.1.20</ecNumber>
    </recommendedName>
</protein>
<dbReference type="InterPro" id="IPR009006">
    <property type="entry name" value="Ala_racemase/Decarboxylase_C"/>
</dbReference>
<dbReference type="CDD" id="cd06828">
    <property type="entry name" value="PLPDE_III_DapDC"/>
    <property type="match status" value="1"/>
</dbReference>
<name>A0ABT8YCC7_9SPHN</name>
<dbReference type="SUPFAM" id="SSF50621">
    <property type="entry name" value="Alanine racemase C-terminal domain-like"/>
    <property type="match status" value="1"/>
</dbReference>
<gene>
    <name evidence="5 10" type="primary">lysA</name>
    <name evidence="10" type="ORF">Q4F19_16405</name>
</gene>
<comment type="pathway">
    <text evidence="5 7">Amino-acid biosynthesis; L-lysine biosynthesis via DAP pathway; L-lysine from DL-2,6-diaminopimelate: step 1/1.</text>
</comment>
<evidence type="ECO:0000256" key="4">
    <source>
        <dbReference type="ARBA" id="ARBA00023239"/>
    </source>
</evidence>
<feature type="binding site" evidence="5">
    <location>
        <position position="319"/>
    </location>
    <ligand>
        <name>substrate</name>
    </ligand>
</feature>
<dbReference type="PANTHER" id="PTHR43727">
    <property type="entry name" value="DIAMINOPIMELATE DECARBOXYLASE"/>
    <property type="match status" value="1"/>
</dbReference>
<dbReference type="InterPro" id="IPR022653">
    <property type="entry name" value="De-COase2_pyr-phos_BS"/>
</dbReference>
<keyword evidence="4 5" id="KW-0456">Lyase</keyword>
<keyword evidence="5" id="KW-0028">Amino-acid biosynthesis</keyword>
<proteinExistence type="inferred from homology"/>
<feature type="binding site" evidence="5">
    <location>
        <begin position="276"/>
        <end position="279"/>
    </location>
    <ligand>
        <name>pyridoxal 5'-phosphate</name>
        <dbReference type="ChEBI" id="CHEBI:597326"/>
    </ligand>
</feature>